<dbReference type="InterPro" id="IPR007220">
    <property type="entry name" value="ORC2"/>
</dbReference>
<dbReference type="GO" id="GO:0006260">
    <property type="term" value="P:DNA replication"/>
    <property type="evidence" value="ECO:0007669"/>
    <property type="project" value="UniProtKB-UniRule"/>
</dbReference>
<accession>A0A9W7KUQ8</accession>
<evidence type="ECO:0000259" key="2">
    <source>
        <dbReference type="Pfam" id="PF24882"/>
    </source>
</evidence>
<dbReference type="OrthoDB" id="346673at2759"/>
<feature type="domain" description="Origin recognition complex subunit 2 winged-helix" evidence="2">
    <location>
        <begin position="511"/>
        <end position="558"/>
    </location>
</feature>
<feature type="compositionally biased region" description="Basic and acidic residues" evidence="1">
    <location>
        <begin position="201"/>
        <end position="211"/>
    </location>
</feature>
<gene>
    <name evidence="3" type="ORF">TrLO_g5761</name>
</gene>
<feature type="region of interest" description="Disordered" evidence="1">
    <location>
        <begin position="189"/>
        <end position="222"/>
    </location>
</feature>
<comment type="caution">
    <text evidence="3">The sequence shown here is derived from an EMBL/GenBank/DDBJ whole genome shotgun (WGS) entry which is preliminary data.</text>
</comment>
<dbReference type="GO" id="GO:0003688">
    <property type="term" value="F:DNA replication origin binding"/>
    <property type="evidence" value="ECO:0007669"/>
    <property type="project" value="UniProtKB-UniRule"/>
</dbReference>
<name>A0A9W7KUQ8_9STRA</name>
<evidence type="ECO:0000256" key="1">
    <source>
        <dbReference type="SAM" id="MobiDB-lite"/>
    </source>
</evidence>
<evidence type="ECO:0000313" key="4">
    <source>
        <dbReference type="Proteomes" id="UP001165122"/>
    </source>
</evidence>
<sequence length="572" mass="65516">MLIKRNEQLYRNILNEYIIKLTKKPVALQIEDLVSWDKFYCWEKNDGHGYYYDKRLSKGVKKVKSVNYFRHFELVLHFYLNHQKDYYSHYNSNVKQITLDDSEDLKHTFLLTSSIKTFNFSKIWMFLSKRGFKYNKSGGGLEGAEYEWKERRWKGGREVVEWLDGEEEEGRKVREEFLKSIWETMKHPSTTRYTVSSSNSKRHESNINHESESEDDEENDGADLYFNGKKRAVVKNVKSDNRRGKRVKKNTNLKPVTNDTAECSEIIRVDGVRDHIKPLKNLNDVTHLYPSILKHLTSSSTVLLCGYGSKTGVLRDLQKYLSQYGTVVGVDCGGEGFEWEGVLRGIREVFGGGGGGEVERVGWEEGGRRWGFDVGGDKRLTEAYWAGSGIGRERTPVFLTLNSIEFLTKSMLAQLTCLKIGSACNLRIVMTTSNVNYPVLFTHSVKQNLNVITYEVHTYITLKTKKFKVKITDKEEEDGKGFEQILGSLAPRHTEIIKLLASMSSSINGDVGYAEFKSRCKAKLLVQNEQAMRNLLVELVEHKLVEKSKVGGKDVIGIRGESLRARILDWGS</sequence>
<feature type="compositionally biased region" description="Acidic residues" evidence="1">
    <location>
        <begin position="212"/>
        <end position="221"/>
    </location>
</feature>
<protein>
    <recommendedName>
        <fullName evidence="2">Origin recognition complex subunit 2 winged-helix domain-containing protein</fullName>
    </recommendedName>
</protein>
<dbReference type="Proteomes" id="UP001165122">
    <property type="component" value="Unassembled WGS sequence"/>
</dbReference>
<dbReference type="EMBL" id="BRXW01000169">
    <property type="protein sequence ID" value="GMI11975.1"/>
    <property type="molecule type" value="Genomic_DNA"/>
</dbReference>
<dbReference type="InterPro" id="IPR056773">
    <property type="entry name" value="WHD_ORC2"/>
</dbReference>
<evidence type="ECO:0000313" key="3">
    <source>
        <dbReference type="EMBL" id="GMI11975.1"/>
    </source>
</evidence>
<dbReference type="PANTHER" id="PTHR14052">
    <property type="entry name" value="ORIGIN RECOGNITION COMPLEX SUBUNIT 2"/>
    <property type="match status" value="1"/>
</dbReference>
<dbReference type="PANTHER" id="PTHR14052:SF0">
    <property type="entry name" value="ORIGIN RECOGNITION COMPLEX SUBUNIT 2"/>
    <property type="match status" value="1"/>
</dbReference>
<organism evidence="3 4">
    <name type="scientific">Triparma laevis f. longispina</name>
    <dbReference type="NCBI Taxonomy" id="1714387"/>
    <lineage>
        <taxon>Eukaryota</taxon>
        <taxon>Sar</taxon>
        <taxon>Stramenopiles</taxon>
        <taxon>Ochrophyta</taxon>
        <taxon>Bolidophyceae</taxon>
        <taxon>Parmales</taxon>
        <taxon>Triparmaceae</taxon>
        <taxon>Triparma</taxon>
    </lineage>
</organism>
<keyword evidence="4" id="KW-1185">Reference proteome</keyword>
<dbReference type="AlphaFoldDB" id="A0A9W7KUQ8"/>
<feature type="compositionally biased region" description="Polar residues" evidence="1">
    <location>
        <begin position="189"/>
        <end position="199"/>
    </location>
</feature>
<dbReference type="GO" id="GO:0005664">
    <property type="term" value="C:nuclear origin of replication recognition complex"/>
    <property type="evidence" value="ECO:0007669"/>
    <property type="project" value="UniProtKB-UniRule"/>
</dbReference>
<dbReference type="Pfam" id="PF24882">
    <property type="entry name" value="WHD_ORC2"/>
    <property type="match status" value="1"/>
</dbReference>
<proteinExistence type="predicted"/>
<reference evidence="4" key="1">
    <citation type="journal article" date="2023" name="Commun. Biol.">
        <title>Genome analysis of Parmales, the sister group of diatoms, reveals the evolutionary specialization of diatoms from phago-mixotrophs to photoautotrophs.</title>
        <authorList>
            <person name="Ban H."/>
            <person name="Sato S."/>
            <person name="Yoshikawa S."/>
            <person name="Yamada K."/>
            <person name="Nakamura Y."/>
            <person name="Ichinomiya M."/>
            <person name="Sato N."/>
            <person name="Blanc-Mathieu R."/>
            <person name="Endo H."/>
            <person name="Kuwata A."/>
            <person name="Ogata H."/>
        </authorList>
    </citation>
    <scope>NUCLEOTIDE SEQUENCE [LARGE SCALE GENOMIC DNA]</scope>
    <source>
        <strain evidence="4">NIES 3700</strain>
    </source>
</reference>